<dbReference type="Proteomes" id="UP001281614">
    <property type="component" value="Unassembled WGS sequence"/>
</dbReference>
<evidence type="ECO:0000313" key="2">
    <source>
        <dbReference type="Proteomes" id="UP001281614"/>
    </source>
</evidence>
<dbReference type="AlphaFoldDB" id="A0AAD9Y792"/>
<sequence length="149" mass="17730">MCCITNFFRYIVSLFNNEKALPDDPTTIWTPRKYVGIKPIVDTPSSQLAKQQASKVAKERQDQWFRIYDQEKHQLNRNAAAWTDQRIEFDLSGIELQESHRDEKIQREAIVSKYLARKQRAMGQFYRGWLKDPTTTDFPFWGDLNYLYD</sequence>
<proteinExistence type="predicted"/>
<keyword evidence="2" id="KW-1185">Reference proteome</keyword>
<comment type="caution">
    <text evidence="1">The sequence shown here is derived from an EMBL/GenBank/DDBJ whole genome shotgun (WGS) entry which is preliminary data.</text>
</comment>
<evidence type="ECO:0000313" key="1">
    <source>
        <dbReference type="EMBL" id="KAK2746697.1"/>
    </source>
</evidence>
<organism evidence="1 2">
    <name type="scientific">Colletotrichum kahawae</name>
    <name type="common">Coffee berry disease fungus</name>
    <dbReference type="NCBI Taxonomy" id="34407"/>
    <lineage>
        <taxon>Eukaryota</taxon>
        <taxon>Fungi</taxon>
        <taxon>Dikarya</taxon>
        <taxon>Ascomycota</taxon>
        <taxon>Pezizomycotina</taxon>
        <taxon>Sordariomycetes</taxon>
        <taxon>Hypocreomycetidae</taxon>
        <taxon>Glomerellales</taxon>
        <taxon>Glomerellaceae</taxon>
        <taxon>Colletotrichum</taxon>
        <taxon>Colletotrichum gloeosporioides species complex</taxon>
    </lineage>
</organism>
<gene>
    <name evidence="1" type="ORF">CKAH01_18192</name>
</gene>
<accession>A0AAD9Y792</accession>
<protein>
    <submittedName>
        <fullName evidence="1">Uncharacterized protein</fullName>
    </submittedName>
</protein>
<dbReference type="EMBL" id="VYYT01000293">
    <property type="protein sequence ID" value="KAK2746697.1"/>
    <property type="molecule type" value="Genomic_DNA"/>
</dbReference>
<reference evidence="1" key="1">
    <citation type="submission" date="2023-02" db="EMBL/GenBank/DDBJ databases">
        <title>Colletotrichum kahawae CIFC_Que2 genome sequencing and assembly.</title>
        <authorList>
            <person name="Baroncelli R."/>
        </authorList>
    </citation>
    <scope>NUCLEOTIDE SEQUENCE</scope>
    <source>
        <strain evidence="1">CIFC_Que2</strain>
    </source>
</reference>
<name>A0AAD9Y792_COLKA</name>